<accession>A0A533Q9N1</accession>
<comment type="caution">
    <text evidence="2">The sequence shown here is derived from an EMBL/GenBank/DDBJ whole genome shotgun (WGS) entry which is preliminary data.</text>
</comment>
<reference evidence="2 3" key="1">
    <citation type="submission" date="2019-04" db="EMBL/GenBank/DDBJ databases">
        <title>Genome of a novel bacterium Candidatus Jettenia ecosi reconstructed from metagenome of an anammox bioreactor.</title>
        <authorList>
            <person name="Mardanov A.V."/>
            <person name="Beletsky A.V."/>
            <person name="Ravin N.V."/>
            <person name="Botchkova E.A."/>
            <person name="Litti Y.V."/>
            <person name="Nozhevnikova A.N."/>
        </authorList>
    </citation>
    <scope>NUCLEOTIDE SEQUENCE [LARGE SCALE GENOMIC DNA]</scope>
    <source>
        <strain evidence="2">J2</strain>
    </source>
</reference>
<name>A0A533Q9N1_9BACT</name>
<dbReference type="AlphaFoldDB" id="A0A533Q9N1"/>
<dbReference type="InterPro" id="IPR041049">
    <property type="entry name" value="DUF5615"/>
</dbReference>
<protein>
    <recommendedName>
        <fullName evidence="1">DUF5615 domain-containing protein</fullName>
    </recommendedName>
</protein>
<organism evidence="2 3">
    <name type="scientific">Candidatus Jettenia ecosi</name>
    <dbReference type="NCBI Taxonomy" id="2494326"/>
    <lineage>
        <taxon>Bacteria</taxon>
        <taxon>Pseudomonadati</taxon>
        <taxon>Planctomycetota</taxon>
        <taxon>Candidatus Brocadiia</taxon>
        <taxon>Candidatus Brocadiales</taxon>
        <taxon>Candidatus Brocadiaceae</taxon>
        <taxon>Candidatus Jettenia</taxon>
    </lineage>
</organism>
<dbReference type="Proteomes" id="UP000319783">
    <property type="component" value="Unassembled WGS sequence"/>
</dbReference>
<dbReference type="EMBL" id="SULG01000049">
    <property type="protein sequence ID" value="TLD41406.1"/>
    <property type="molecule type" value="Genomic_DNA"/>
</dbReference>
<evidence type="ECO:0000259" key="1">
    <source>
        <dbReference type="Pfam" id="PF18480"/>
    </source>
</evidence>
<feature type="domain" description="DUF5615" evidence="1">
    <location>
        <begin position="5"/>
        <end position="109"/>
    </location>
</feature>
<evidence type="ECO:0000313" key="2">
    <source>
        <dbReference type="EMBL" id="TLD41406.1"/>
    </source>
</evidence>
<evidence type="ECO:0000313" key="3">
    <source>
        <dbReference type="Proteomes" id="UP000319783"/>
    </source>
</evidence>
<gene>
    <name evidence="2" type="ORF">JETT_2308</name>
</gene>
<sequence>MEKIRLYRDEDLSDRVAVALRSKRFDAISTHEVNMRGKTDKEQLKYAIEHNRIILTRNIKHFVNLQREYYKQGLPHNGILVTDYLPLKELIRRLTKFLNEKNLSDIRNTLDWLHNYK</sequence>
<proteinExistence type="predicted"/>
<dbReference type="Pfam" id="PF18480">
    <property type="entry name" value="DUF5615"/>
    <property type="match status" value="1"/>
</dbReference>